<sequence>MEDVLTHVDDPNIVLGIITSRQIYLSVKRLEKIAEDQLKSNRNLTICSKNPQERGLVAKVAKDLNINYRTALRWWKYYEGTEEVEYKKSEQNSDPKSSLTTEHNEYKSRRRKRLKSSCHEGALDMLIEAQRSATEEGRHLLNPGTVAFHSTDSGEITADENAQVVDEANKGDSTENHETDVSLDLLYPFGAKKILGKLTGDDAQKIQSFEIKESSIVASMKKHVITLLLKNSKRQIP</sequence>
<evidence type="ECO:0000256" key="1">
    <source>
        <dbReference type="SAM" id="MobiDB-lite"/>
    </source>
</evidence>
<dbReference type="OrthoDB" id="2283246at2759"/>
<reference evidence="2" key="1">
    <citation type="submission" date="2020-12" db="EMBL/GenBank/DDBJ databases">
        <title>Metabolic potential, ecology and presence of endohyphal bacteria is reflected in genomic diversity of Mucoromycotina.</title>
        <authorList>
            <person name="Muszewska A."/>
            <person name="Okrasinska A."/>
            <person name="Steczkiewicz K."/>
            <person name="Drgas O."/>
            <person name="Orlowska M."/>
            <person name="Perlinska-Lenart U."/>
            <person name="Aleksandrzak-Piekarczyk T."/>
            <person name="Szatraj K."/>
            <person name="Zielenkiewicz U."/>
            <person name="Pilsyk S."/>
            <person name="Malc E."/>
            <person name="Mieczkowski P."/>
            <person name="Kruszewska J.S."/>
            <person name="Biernat P."/>
            <person name="Pawlowska J."/>
        </authorList>
    </citation>
    <scope>NUCLEOTIDE SEQUENCE</scope>
    <source>
        <strain evidence="2">CBS 226.32</strain>
    </source>
</reference>
<evidence type="ECO:0000313" key="3">
    <source>
        <dbReference type="Proteomes" id="UP000650833"/>
    </source>
</evidence>
<accession>A0A8H7QH57</accession>
<dbReference type="EMBL" id="JAEPRC010000739">
    <property type="protein sequence ID" value="KAG2192342.1"/>
    <property type="molecule type" value="Genomic_DNA"/>
</dbReference>
<feature type="region of interest" description="Disordered" evidence="1">
    <location>
        <begin position="85"/>
        <end position="116"/>
    </location>
</feature>
<comment type="caution">
    <text evidence="2">The sequence shown here is derived from an EMBL/GenBank/DDBJ whole genome shotgun (WGS) entry which is preliminary data.</text>
</comment>
<proteinExistence type="predicted"/>
<keyword evidence="3" id="KW-1185">Reference proteome</keyword>
<gene>
    <name evidence="2" type="ORF">INT46_009472</name>
</gene>
<name>A0A8H7QH57_9FUNG</name>
<organism evidence="2 3">
    <name type="scientific">Mucor plumbeus</name>
    <dbReference type="NCBI Taxonomy" id="97098"/>
    <lineage>
        <taxon>Eukaryota</taxon>
        <taxon>Fungi</taxon>
        <taxon>Fungi incertae sedis</taxon>
        <taxon>Mucoromycota</taxon>
        <taxon>Mucoromycotina</taxon>
        <taxon>Mucoromycetes</taxon>
        <taxon>Mucorales</taxon>
        <taxon>Mucorineae</taxon>
        <taxon>Mucoraceae</taxon>
        <taxon>Mucor</taxon>
    </lineage>
</organism>
<protein>
    <submittedName>
        <fullName evidence="2">Uncharacterized protein</fullName>
    </submittedName>
</protein>
<evidence type="ECO:0000313" key="2">
    <source>
        <dbReference type="EMBL" id="KAG2192342.1"/>
    </source>
</evidence>
<dbReference type="Proteomes" id="UP000650833">
    <property type="component" value="Unassembled WGS sequence"/>
</dbReference>
<dbReference type="AlphaFoldDB" id="A0A8H7QH57"/>